<evidence type="ECO:0000256" key="4">
    <source>
        <dbReference type="ARBA" id="ARBA00022723"/>
    </source>
</evidence>
<dbReference type="InterPro" id="IPR011650">
    <property type="entry name" value="Peptidase_M20_dimer"/>
</dbReference>
<comment type="similarity">
    <text evidence="3">Belongs to the peptidase M20A family.</text>
</comment>
<dbReference type="InterPro" id="IPR002933">
    <property type="entry name" value="Peptidase_M20"/>
</dbReference>
<evidence type="ECO:0000256" key="2">
    <source>
        <dbReference type="ARBA" id="ARBA00001947"/>
    </source>
</evidence>
<keyword evidence="10" id="KW-1185">Reference proteome</keyword>
<dbReference type="Proteomes" id="UP000216361">
    <property type="component" value="Unassembled WGS sequence"/>
</dbReference>
<evidence type="ECO:0000259" key="8">
    <source>
        <dbReference type="Pfam" id="PF07687"/>
    </source>
</evidence>
<dbReference type="SUPFAM" id="SSF53187">
    <property type="entry name" value="Zn-dependent exopeptidases"/>
    <property type="match status" value="1"/>
</dbReference>
<protein>
    <recommendedName>
        <fullName evidence="8">Peptidase M20 dimerisation domain-containing protein</fullName>
    </recommendedName>
</protein>
<evidence type="ECO:0000313" key="10">
    <source>
        <dbReference type="Proteomes" id="UP000216361"/>
    </source>
</evidence>
<dbReference type="InterPro" id="IPR050072">
    <property type="entry name" value="Peptidase_M20A"/>
</dbReference>
<dbReference type="OrthoDB" id="9809784at2"/>
<dbReference type="SUPFAM" id="SSF55031">
    <property type="entry name" value="Bacterial exopeptidase dimerisation domain"/>
    <property type="match status" value="1"/>
</dbReference>
<accession>A0A255XV81</accession>
<dbReference type="NCBIfam" id="TIGR01910">
    <property type="entry name" value="DapE-ArgE"/>
    <property type="match status" value="1"/>
</dbReference>
<evidence type="ECO:0000256" key="7">
    <source>
        <dbReference type="ARBA" id="ARBA00023285"/>
    </source>
</evidence>
<name>A0A255XV81_9PROT</name>
<dbReference type="GO" id="GO:0016787">
    <property type="term" value="F:hydrolase activity"/>
    <property type="evidence" value="ECO:0007669"/>
    <property type="project" value="UniProtKB-KW"/>
</dbReference>
<comment type="cofactor">
    <cofactor evidence="1">
        <name>Co(2+)</name>
        <dbReference type="ChEBI" id="CHEBI:48828"/>
    </cofactor>
</comment>
<keyword evidence="7" id="KW-0170">Cobalt</keyword>
<dbReference type="AlphaFoldDB" id="A0A255XV81"/>
<keyword evidence="4" id="KW-0479">Metal-binding</keyword>
<dbReference type="PANTHER" id="PTHR43808">
    <property type="entry name" value="ACETYLORNITHINE DEACETYLASE"/>
    <property type="match status" value="1"/>
</dbReference>
<evidence type="ECO:0000256" key="5">
    <source>
        <dbReference type="ARBA" id="ARBA00022801"/>
    </source>
</evidence>
<comment type="cofactor">
    <cofactor evidence="2">
        <name>Zn(2+)</name>
        <dbReference type="ChEBI" id="CHEBI:29105"/>
    </cofactor>
</comment>
<feature type="domain" description="Peptidase M20 dimerisation" evidence="8">
    <location>
        <begin position="184"/>
        <end position="289"/>
    </location>
</feature>
<dbReference type="EMBL" id="NOXS01000029">
    <property type="protein sequence ID" value="OYQ20140.1"/>
    <property type="molecule type" value="Genomic_DNA"/>
</dbReference>
<keyword evidence="5" id="KW-0378">Hydrolase</keyword>
<dbReference type="InterPro" id="IPR010182">
    <property type="entry name" value="ArgE/DapE"/>
</dbReference>
<dbReference type="RefSeq" id="WP_094407963.1">
    <property type="nucleotide sequence ID" value="NZ_BMJZ01000001.1"/>
</dbReference>
<reference evidence="9 10" key="1">
    <citation type="submission" date="2017-07" db="EMBL/GenBank/DDBJ databases">
        <title>Elstera cyanobacteriorum sp. nov., a novel bacterium isolated from cyanobacterial aggregates in a eutrophic lake.</title>
        <authorList>
            <person name="Cai H."/>
        </authorList>
    </citation>
    <scope>NUCLEOTIDE SEQUENCE [LARGE SCALE GENOMIC DNA]</scope>
    <source>
        <strain evidence="9 10">TH019</strain>
    </source>
</reference>
<evidence type="ECO:0000256" key="6">
    <source>
        <dbReference type="ARBA" id="ARBA00022833"/>
    </source>
</evidence>
<evidence type="ECO:0000256" key="3">
    <source>
        <dbReference type="ARBA" id="ARBA00006247"/>
    </source>
</evidence>
<dbReference type="Pfam" id="PF07687">
    <property type="entry name" value="M20_dimer"/>
    <property type="match status" value="1"/>
</dbReference>
<dbReference type="GO" id="GO:0046872">
    <property type="term" value="F:metal ion binding"/>
    <property type="evidence" value="ECO:0007669"/>
    <property type="project" value="UniProtKB-KW"/>
</dbReference>
<gene>
    <name evidence="9" type="ORF">CHR90_05370</name>
</gene>
<evidence type="ECO:0000313" key="9">
    <source>
        <dbReference type="EMBL" id="OYQ20140.1"/>
    </source>
</evidence>
<dbReference type="InterPro" id="IPR036264">
    <property type="entry name" value="Bact_exopeptidase_dim_dom"/>
</dbReference>
<keyword evidence="6" id="KW-0862">Zinc</keyword>
<proteinExistence type="inferred from homology"/>
<dbReference type="Pfam" id="PF01546">
    <property type="entry name" value="Peptidase_M20"/>
    <property type="match status" value="1"/>
</dbReference>
<organism evidence="9 10">
    <name type="scientific">Elstera cyanobacteriorum</name>
    <dbReference type="NCBI Taxonomy" id="2022747"/>
    <lineage>
        <taxon>Bacteria</taxon>
        <taxon>Pseudomonadati</taxon>
        <taxon>Pseudomonadota</taxon>
        <taxon>Alphaproteobacteria</taxon>
        <taxon>Rhodospirillales</taxon>
        <taxon>Rhodospirillaceae</taxon>
        <taxon>Elstera</taxon>
    </lineage>
</organism>
<sequence length="393" mass="41734">MSFNPAAVRPDLVQILTDLIARPSPFPSGDCTAINAYTADRLKRAGYQVEILARSAETEAKGYTNVVAKLGGGSGPRLVFNAHADTVAVGERSMWHTDPFTAVEKDGLIYGLGAGNGKGNMAVQIWLAEEIARRGGPTQGEVAFTFVSDEENLGPDGMFYLREIGAIKPDVLVLGAQTENQLITAERGVMWVRIETTGKAAHAGNPAAGDNAIMRMLRVLSQLDATLAPRLAARTDGPMQSTNNIGMIRGGHNTNVVPNFCWVELDRRVLPTEKVPDAYAEMKAIVDALPEPEGTVRIELLRGTNGFRAPEGGQGVGAFQRAIQGVTGKPAQFLNATGVSDGRYFADDGIEIINFGPGAGAQGHAANESVPIDQMLTAAEIQLAMVQDLLGVK</sequence>
<dbReference type="Gene3D" id="3.30.70.360">
    <property type="match status" value="1"/>
</dbReference>
<evidence type="ECO:0000256" key="1">
    <source>
        <dbReference type="ARBA" id="ARBA00001941"/>
    </source>
</evidence>
<dbReference type="Gene3D" id="3.40.630.10">
    <property type="entry name" value="Zn peptidases"/>
    <property type="match status" value="2"/>
</dbReference>
<comment type="caution">
    <text evidence="9">The sequence shown here is derived from an EMBL/GenBank/DDBJ whole genome shotgun (WGS) entry which is preliminary data.</text>
</comment>